<evidence type="ECO:0000256" key="10">
    <source>
        <dbReference type="ARBA" id="ARBA00023166"/>
    </source>
</evidence>
<organism evidence="16 17">
    <name type="scientific">Desmophyllum pertusum</name>
    <dbReference type="NCBI Taxonomy" id="174260"/>
    <lineage>
        <taxon>Eukaryota</taxon>
        <taxon>Metazoa</taxon>
        <taxon>Cnidaria</taxon>
        <taxon>Anthozoa</taxon>
        <taxon>Hexacorallia</taxon>
        <taxon>Scleractinia</taxon>
        <taxon>Caryophylliina</taxon>
        <taxon>Caryophylliidae</taxon>
        <taxon>Desmophyllum</taxon>
    </lineage>
</organism>
<dbReference type="PANTHER" id="PTHR14207:SF0">
    <property type="entry name" value="3-BETA-HYDROXYSTEROID-DELTA(8),DELTA(7)-ISOMERASE"/>
    <property type="match status" value="1"/>
</dbReference>
<dbReference type="OrthoDB" id="58557at2759"/>
<dbReference type="PANTHER" id="PTHR14207">
    <property type="entry name" value="STEROL ISOMERASE"/>
    <property type="match status" value="1"/>
</dbReference>
<keyword evidence="17" id="KW-1185">Reference proteome</keyword>
<dbReference type="Proteomes" id="UP001163046">
    <property type="component" value="Unassembled WGS sequence"/>
</dbReference>
<accession>A0A9W9Z3A9</accession>
<evidence type="ECO:0000256" key="12">
    <source>
        <dbReference type="ARBA" id="ARBA00023235"/>
    </source>
</evidence>
<evidence type="ECO:0000313" key="16">
    <source>
        <dbReference type="EMBL" id="KAJ7373564.1"/>
    </source>
</evidence>
<evidence type="ECO:0000256" key="3">
    <source>
        <dbReference type="ARBA" id="ARBA00022516"/>
    </source>
</evidence>
<keyword evidence="8" id="KW-0443">Lipid metabolism</keyword>
<comment type="similarity">
    <text evidence="2">Belongs to the EBP family.</text>
</comment>
<keyword evidence="5" id="KW-0752">Steroid biosynthesis</keyword>
<dbReference type="GO" id="GO:0016020">
    <property type="term" value="C:membrane"/>
    <property type="evidence" value="ECO:0007669"/>
    <property type="project" value="UniProtKB-SubCell"/>
</dbReference>
<evidence type="ECO:0000256" key="14">
    <source>
        <dbReference type="SAM" id="Phobius"/>
    </source>
</evidence>
<evidence type="ECO:0000256" key="4">
    <source>
        <dbReference type="ARBA" id="ARBA00022692"/>
    </source>
</evidence>
<name>A0A9W9Z3A9_9CNID</name>
<feature type="transmembrane region" description="Helical" evidence="14">
    <location>
        <begin position="127"/>
        <end position="149"/>
    </location>
</feature>
<feature type="domain" description="EXPERA" evidence="15">
    <location>
        <begin position="44"/>
        <end position="191"/>
    </location>
</feature>
<keyword evidence="9 13" id="KW-0472">Membrane</keyword>
<sequence length="213" mass="24584">MSFNSSKALEIAKYFVEDIEDPVNAIPVVLLLLCFTWSGFPRGKHSTLALWALFNGCIIHCWMDGVIGTSGRGPKWMVVEYGKLDARYWPTKDPLVMLISFVELAIMGPLCILWYRAIVKDLWWRHFMSILVSTFQLMGTIMYAGAEAYDGFKHVPLDWPPTFDSFEKIFYFWTIYVCANSVWIVLPTTIMLQTLSEMRDVYNPPRSSAKKRN</sequence>
<proteinExistence type="inferred from homology"/>
<dbReference type="GO" id="GO:0000247">
    <property type="term" value="F:C-8 sterol isomerase activity"/>
    <property type="evidence" value="ECO:0007669"/>
    <property type="project" value="TreeGrafter"/>
</dbReference>
<evidence type="ECO:0000256" key="8">
    <source>
        <dbReference type="ARBA" id="ARBA00023098"/>
    </source>
</evidence>
<keyword evidence="4 13" id="KW-0812">Transmembrane</keyword>
<reference evidence="16" key="1">
    <citation type="submission" date="2023-01" db="EMBL/GenBank/DDBJ databases">
        <title>Genome assembly of the deep-sea coral Lophelia pertusa.</title>
        <authorList>
            <person name="Herrera S."/>
            <person name="Cordes E."/>
        </authorList>
    </citation>
    <scope>NUCLEOTIDE SEQUENCE</scope>
    <source>
        <strain evidence="16">USNM1676648</strain>
        <tissue evidence="16">Polyp</tissue>
    </source>
</reference>
<feature type="transmembrane region" description="Helical" evidence="14">
    <location>
        <begin position="23"/>
        <end position="40"/>
    </location>
</feature>
<keyword evidence="7" id="KW-0756">Sterol biosynthesis</keyword>
<dbReference type="InterPro" id="IPR007905">
    <property type="entry name" value="EBP"/>
</dbReference>
<dbReference type="GO" id="GO:0047750">
    <property type="term" value="F:cholestenol delta-isomerase activity"/>
    <property type="evidence" value="ECO:0007669"/>
    <property type="project" value="InterPro"/>
</dbReference>
<comment type="subcellular location">
    <subcellularLocation>
        <location evidence="1">Membrane</location>
        <topology evidence="1">Multi-pass membrane protein</topology>
    </subcellularLocation>
</comment>
<dbReference type="GO" id="GO:0005783">
    <property type="term" value="C:endoplasmic reticulum"/>
    <property type="evidence" value="ECO:0007669"/>
    <property type="project" value="TreeGrafter"/>
</dbReference>
<dbReference type="AlphaFoldDB" id="A0A9W9Z3A9"/>
<evidence type="ECO:0000256" key="1">
    <source>
        <dbReference type="ARBA" id="ARBA00004141"/>
    </source>
</evidence>
<feature type="transmembrane region" description="Helical" evidence="14">
    <location>
        <begin position="47"/>
        <end position="67"/>
    </location>
</feature>
<keyword evidence="11" id="KW-0753">Steroid metabolism</keyword>
<dbReference type="InterPro" id="IPR033118">
    <property type="entry name" value="EXPERA"/>
</dbReference>
<keyword evidence="10" id="KW-1207">Sterol metabolism</keyword>
<protein>
    <recommendedName>
        <fullName evidence="15">EXPERA domain-containing protein</fullName>
    </recommendedName>
</protein>
<evidence type="ECO:0000256" key="9">
    <source>
        <dbReference type="ARBA" id="ARBA00023136"/>
    </source>
</evidence>
<gene>
    <name evidence="16" type="ORF">OS493_011167</name>
</gene>
<comment type="caution">
    <text evidence="16">The sequence shown here is derived from an EMBL/GenBank/DDBJ whole genome shotgun (WGS) entry which is preliminary data.</text>
</comment>
<dbReference type="Pfam" id="PF05241">
    <property type="entry name" value="EBP"/>
    <property type="match status" value="1"/>
</dbReference>
<evidence type="ECO:0000256" key="5">
    <source>
        <dbReference type="ARBA" id="ARBA00022955"/>
    </source>
</evidence>
<evidence type="ECO:0000256" key="2">
    <source>
        <dbReference type="ARBA" id="ARBA00008337"/>
    </source>
</evidence>
<evidence type="ECO:0000256" key="13">
    <source>
        <dbReference type="PROSITE-ProRule" id="PRU01087"/>
    </source>
</evidence>
<evidence type="ECO:0000256" key="11">
    <source>
        <dbReference type="ARBA" id="ARBA00023221"/>
    </source>
</evidence>
<evidence type="ECO:0000259" key="15">
    <source>
        <dbReference type="PROSITE" id="PS51751"/>
    </source>
</evidence>
<feature type="transmembrane region" description="Helical" evidence="14">
    <location>
        <begin position="169"/>
        <end position="192"/>
    </location>
</feature>
<keyword evidence="6 13" id="KW-1133">Transmembrane helix</keyword>
<evidence type="ECO:0000256" key="6">
    <source>
        <dbReference type="ARBA" id="ARBA00022989"/>
    </source>
</evidence>
<feature type="transmembrane region" description="Helical" evidence="14">
    <location>
        <begin position="95"/>
        <end position="115"/>
    </location>
</feature>
<keyword evidence="3" id="KW-0444">Lipid biosynthesis</keyword>
<dbReference type="GO" id="GO:0006695">
    <property type="term" value="P:cholesterol biosynthetic process"/>
    <property type="evidence" value="ECO:0007669"/>
    <property type="project" value="TreeGrafter"/>
</dbReference>
<dbReference type="PROSITE" id="PS51751">
    <property type="entry name" value="EXPERA"/>
    <property type="match status" value="1"/>
</dbReference>
<dbReference type="GO" id="GO:0004769">
    <property type="term" value="F:steroid Delta-isomerase activity"/>
    <property type="evidence" value="ECO:0007669"/>
    <property type="project" value="TreeGrafter"/>
</dbReference>
<keyword evidence="12" id="KW-0413">Isomerase</keyword>
<dbReference type="EMBL" id="MU826830">
    <property type="protein sequence ID" value="KAJ7373564.1"/>
    <property type="molecule type" value="Genomic_DNA"/>
</dbReference>
<evidence type="ECO:0000313" key="17">
    <source>
        <dbReference type="Proteomes" id="UP001163046"/>
    </source>
</evidence>
<evidence type="ECO:0000256" key="7">
    <source>
        <dbReference type="ARBA" id="ARBA00023011"/>
    </source>
</evidence>